<dbReference type="Pfam" id="PF21095">
    <property type="entry name" value="CarD_C"/>
    <property type="match status" value="1"/>
</dbReference>
<evidence type="ECO:0000313" key="4">
    <source>
        <dbReference type="Proteomes" id="UP000189670"/>
    </source>
</evidence>
<evidence type="ECO:0000313" key="3">
    <source>
        <dbReference type="EMBL" id="ETR73743.1"/>
    </source>
</evidence>
<proteinExistence type="predicted"/>
<dbReference type="Proteomes" id="UP000189670">
    <property type="component" value="Unassembled WGS sequence"/>
</dbReference>
<evidence type="ECO:0000259" key="2">
    <source>
        <dbReference type="Pfam" id="PF21095"/>
    </source>
</evidence>
<dbReference type="EMBL" id="ATBP01000040">
    <property type="protein sequence ID" value="ETR73743.1"/>
    <property type="molecule type" value="Genomic_DNA"/>
</dbReference>
<reference evidence="4" key="1">
    <citation type="submission" date="2012-11" db="EMBL/GenBank/DDBJ databases">
        <authorList>
            <person name="Lucero-Rivera Y.E."/>
            <person name="Tovar-Ramirez D."/>
        </authorList>
    </citation>
    <scope>NUCLEOTIDE SEQUENCE [LARGE SCALE GENOMIC DNA]</scope>
    <source>
        <strain evidence="4">Araruama</strain>
    </source>
</reference>
<dbReference type="Gene3D" id="1.20.58.1290">
    <property type="entry name" value="CarD-like, C-terminal domain"/>
    <property type="match status" value="1"/>
</dbReference>
<dbReference type="InterPro" id="IPR048792">
    <property type="entry name" value="CarD_C"/>
</dbReference>
<comment type="caution">
    <text evidence="3">The sequence shown here is derived from an EMBL/GenBank/DDBJ whole genome shotgun (WGS) entry which is preliminary data.</text>
</comment>
<feature type="region of interest" description="Disordered" evidence="1">
    <location>
        <begin position="47"/>
        <end position="93"/>
    </location>
</feature>
<protein>
    <recommendedName>
        <fullName evidence="2">CarD C-terminal domain-containing protein</fullName>
    </recommendedName>
</protein>
<dbReference type="AlphaFoldDB" id="A0A1V1PG64"/>
<feature type="domain" description="CarD C-terminal" evidence="2">
    <location>
        <begin position="2"/>
        <end position="37"/>
    </location>
</feature>
<organism evidence="3 4">
    <name type="scientific">Candidatus Magnetoglobus multicellularis str. Araruama</name>
    <dbReference type="NCBI Taxonomy" id="890399"/>
    <lineage>
        <taxon>Bacteria</taxon>
        <taxon>Pseudomonadati</taxon>
        <taxon>Thermodesulfobacteriota</taxon>
        <taxon>Desulfobacteria</taxon>
        <taxon>Desulfobacterales</taxon>
        <taxon>Desulfobacteraceae</taxon>
        <taxon>Candidatus Magnetoglobus</taxon>
    </lineage>
</organism>
<accession>A0A1V1PG64</accession>
<name>A0A1V1PG64_9BACT</name>
<feature type="compositionally biased region" description="Polar residues" evidence="1">
    <location>
        <begin position="80"/>
        <end position="93"/>
    </location>
</feature>
<evidence type="ECO:0000256" key="1">
    <source>
        <dbReference type="SAM" id="MobiDB-lite"/>
    </source>
</evidence>
<feature type="compositionally biased region" description="Basic and acidic residues" evidence="1">
    <location>
        <begin position="67"/>
        <end position="79"/>
    </location>
</feature>
<gene>
    <name evidence="3" type="ORF">OMM_06748</name>
</gene>
<dbReference type="InterPro" id="IPR042215">
    <property type="entry name" value="CarD-like_C"/>
</dbReference>
<sequence>MNKELSFGERKLFDTAQCLLVKELSIARQCKEDIILKEINALFDSIDEENTKTEKQAVESCTTTNDADEKSITDKESSKPESTTDQTPSTDQK</sequence>